<proteinExistence type="predicted"/>
<dbReference type="InterPro" id="IPR013783">
    <property type="entry name" value="Ig-like_fold"/>
</dbReference>
<gene>
    <name evidence="7" type="ORF">DWU99_10905</name>
</gene>
<dbReference type="PANTHER" id="PTHR24421:SF62">
    <property type="entry name" value="SENSORY TRANSDUCTION HISTIDINE KINASE"/>
    <property type="match status" value="1"/>
</dbReference>
<feature type="signal peptide" evidence="4">
    <location>
        <begin position="1"/>
        <end position="31"/>
    </location>
</feature>
<dbReference type="InterPro" id="IPR050482">
    <property type="entry name" value="Sensor_HK_TwoCompSys"/>
</dbReference>
<evidence type="ECO:0000256" key="4">
    <source>
        <dbReference type="SAM" id="SignalP"/>
    </source>
</evidence>
<comment type="caution">
    <text evidence="7">The sequence shown here is derived from an EMBL/GenBank/DDBJ whole genome shotgun (WGS) entry which is preliminary data.</text>
</comment>
<reference evidence="7 8" key="1">
    <citation type="submission" date="2018-07" db="EMBL/GenBank/DDBJ databases">
        <title>Dyella monticola sp. nov. and Dyella psychrodurans sp. nov. isolated from monsoon evergreen broad-leaved forest soil of Dinghu Mountain, China.</title>
        <authorList>
            <person name="Gao Z."/>
            <person name="Qiu L."/>
        </authorList>
    </citation>
    <scope>NUCLEOTIDE SEQUENCE [LARGE SCALE GENOMIC DNA]</scope>
    <source>
        <strain evidence="7 8">4MSK11</strain>
    </source>
</reference>
<feature type="domain" description="Signal transduction histidine kinase subgroup 3 dimerisation and phosphoacceptor" evidence="6">
    <location>
        <begin position="778"/>
        <end position="843"/>
    </location>
</feature>
<dbReference type="GO" id="GO:0046983">
    <property type="term" value="F:protein dimerization activity"/>
    <property type="evidence" value="ECO:0007669"/>
    <property type="project" value="InterPro"/>
</dbReference>
<keyword evidence="1" id="KW-0808">Transferase</keyword>
<dbReference type="InterPro" id="IPR011712">
    <property type="entry name" value="Sig_transdc_His_kin_sub3_dim/P"/>
</dbReference>
<evidence type="ECO:0000256" key="1">
    <source>
        <dbReference type="ARBA" id="ARBA00022679"/>
    </source>
</evidence>
<dbReference type="CDD" id="cd16917">
    <property type="entry name" value="HATPase_UhpB-NarQ-NarX-like"/>
    <property type="match status" value="1"/>
</dbReference>
<dbReference type="PANTHER" id="PTHR24421">
    <property type="entry name" value="NITRATE/NITRITE SENSOR PROTEIN NARX-RELATED"/>
    <property type="match status" value="1"/>
</dbReference>
<evidence type="ECO:0000256" key="2">
    <source>
        <dbReference type="ARBA" id="ARBA00022777"/>
    </source>
</evidence>
<dbReference type="AlphaFoldDB" id="A0A370X730"/>
<dbReference type="Gene3D" id="2.130.10.10">
    <property type="entry name" value="YVTN repeat-like/Quinoprotein amine dehydrogenase"/>
    <property type="match status" value="4"/>
</dbReference>
<dbReference type="InterPro" id="IPR015943">
    <property type="entry name" value="WD40/YVTN_repeat-like_dom_sf"/>
</dbReference>
<evidence type="ECO:0000259" key="6">
    <source>
        <dbReference type="Pfam" id="PF07730"/>
    </source>
</evidence>
<dbReference type="SUPFAM" id="SSF63829">
    <property type="entry name" value="Calcium-dependent phosphotriesterase"/>
    <property type="match status" value="2"/>
</dbReference>
<organism evidence="7 8">
    <name type="scientific">Dyella psychrodurans</name>
    <dbReference type="NCBI Taxonomy" id="1927960"/>
    <lineage>
        <taxon>Bacteria</taxon>
        <taxon>Pseudomonadati</taxon>
        <taxon>Pseudomonadota</taxon>
        <taxon>Gammaproteobacteria</taxon>
        <taxon>Lysobacterales</taxon>
        <taxon>Rhodanobacteraceae</taxon>
        <taxon>Dyella</taxon>
    </lineage>
</organism>
<evidence type="ECO:0000313" key="8">
    <source>
        <dbReference type="Proteomes" id="UP000255334"/>
    </source>
</evidence>
<evidence type="ECO:0000256" key="3">
    <source>
        <dbReference type="ARBA" id="ARBA00023012"/>
    </source>
</evidence>
<accession>A0A370X730</accession>
<feature type="chain" id="PRO_5017009627" description="Histidine kinase/HSP90-like ATPase domain-containing protein" evidence="4">
    <location>
        <begin position="32"/>
        <end position="998"/>
    </location>
</feature>
<dbReference type="GO" id="GO:0000155">
    <property type="term" value="F:phosphorelay sensor kinase activity"/>
    <property type="evidence" value="ECO:0007669"/>
    <property type="project" value="InterPro"/>
</dbReference>
<dbReference type="Gene3D" id="3.30.565.10">
    <property type="entry name" value="Histidine kinase-like ATPase, C-terminal domain"/>
    <property type="match status" value="1"/>
</dbReference>
<keyword evidence="8" id="KW-1185">Reference proteome</keyword>
<dbReference type="Gene3D" id="2.60.40.10">
    <property type="entry name" value="Immunoglobulins"/>
    <property type="match status" value="1"/>
</dbReference>
<dbReference type="InterPro" id="IPR036890">
    <property type="entry name" value="HATPase_C_sf"/>
</dbReference>
<keyword evidence="4" id="KW-0732">Signal</keyword>
<evidence type="ECO:0000259" key="5">
    <source>
        <dbReference type="Pfam" id="PF07495"/>
    </source>
</evidence>
<dbReference type="Pfam" id="PF07730">
    <property type="entry name" value="HisKA_3"/>
    <property type="match status" value="1"/>
</dbReference>
<dbReference type="InterPro" id="IPR011123">
    <property type="entry name" value="Y_Y_Y"/>
</dbReference>
<dbReference type="EMBL" id="QRBF01000003">
    <property type="protein sequence ID" value="RDS84244.1"/>
    <property type="molecule type" value="Genomic_DNA"/>
</dbReference>
<sequence length="998" mass="110916">MVRSGKPLCRSVWKRLAVGALAFLCAMALHAQEIDRALRSADSPLDRPLAELRHINIAQNDTTHGSFTAIAQSPDGFLWLGSSTGLLRFDGVRFDDTYANRLPHLSINSLYADVNGDVWVGYTTGGLSRIRGNDIVNYQGGADVPQGTLYTVLRGPDAHLWAASTTGVARLVDDRWTKVGEDLGFDEDHPQSMQMIDGELWIVGNRGAWYLKPGATKFGVMDAGEHIDAEWRRTGTPARLYNQEHDGAALVDSSGALWISEPTGVERDRWITDGDGHPQRIVETFSSVDGLSSNSVEDIFEDREESVWVITRHGLDQFRATNLRPMSLPGNVQIPFVVPDRGEQVWIPNIWQSPFRVTGTTASLYPEIPSGITVAARDKRGAVWMAGQYGVFKYENGDVSKIEWPPELQHAGAYIQAIAVDKQGVLWVSVTVHGLYRFVDGSWSKVDTAAYGKGSPIRLLSDVLDRLWLVYPDDSLFVMDQGKTRHYGASDGLKTDELLAIEVTPSHVWVGGERGLFLQQGDRFVQIKGKNGEIFRVITGIAEGSNGDLWLNGLDGAYRIEAKELARAQADPSYEVHFRFFGQDDGRIGMADRIRPLPTLAKGDDGRLWFSTSTAASWLSPGKILRAAMAPTVVIDAISDGEARYSASGDIRLRPLTRRVEIEYTAPSLANPKRIHFRYRLDGVDNEWQDAGDRRSAYYTNLGPGHYRFHVEAINEDGVPSDGDGSFAFAIGAAWYQTKVFKLLCAVSILALLAALHGLRMRQERARIRMSMQARNDERDRIARDLHDTVLQSVQGLVMRFQSVADRIPEDQHVRIALEGALDRADKVVAEARGRVLDLRSKALGDLREALEQTGRELTSGQSMRFKMLIEGRPRELVTQVYWEVLAIAKEAMFNAFQHSNGTLLEAEIAYLSSALRVRLRDDGVGLSETMLQEGRPNHWGISGMRERAGKVSAKFRIWSREGEGCEIEILVPAGIAYVAQVGGFQRMLGRMLQWARS</sequence>
<dbReference type="Gene3D" id="1.20.5.1930">
    <property type="match status" value="1"/>
</dbReference>
<keyword evidence="2" id="KW-0418">Kinase</keyword>
<dbReference type="Pfam" id="PF07495">
    <property type="entry name" value="Y_Y_Y"/>
    <property type="match status" value="1"/>
</dbReference>
<evidence type="ECO:0008006" key="9">
    <source>
        <dbReference type="Google" id="ProtNLM"/>
    </source>
</evidence>
<evidence type="ECO:0000313" key="7">
    <source>
        <dbReference type="EMBL" id="RDS84244.1"/>
    </source>
</evidence>
<dbReference type="GO" id="GO:0016020">
    <property type="term" value="C:membrane"/>
    <property type="evidence" value="ECO:0007669"/>
    <property type="project" value="InterPro"/>
</dbReference>
<name>A0A370X730_9GAMM</name>
<protein>
    <recommendedName>
        <fullName evidence="9">Histidine kinase/HSP90-like ATPase domain-containing protein</fullName>
    </recommendedName>
</protein>
<keyword evidence="3" id="KW-0902">Two-component regulatory system</keyword>
<dbReference type="Proteomes" id="UP000255334">
    <property type="component" value="Unassembled WGS sequence"/>
</dbReference>
<dbReference type="SUPFAM" id="SSF55874">
    <property type="entry name" value="ATPase domain of HSP90 chaperone/DNA topoisomerase II/histidine kinase"/>
    <property type="match status" value="1"/>
</dbReference>
<feature type="domain" description="Two component regulator three Y" evidence="5">
    <location>
        <begin position="670"/>
        <end position="729"/>
    </location>
</feature>